<dbReference type="Pfam" id="PF09990">
    <property type="entry name" value="DUF2231"/>
    <property type="match status" value="1"/>
</dbReference>
<evidence type="ECO:0000256" key="4">
    <source>
        <dbReference type="ARBA" id="ARBA00023014"/>
    </source>
</evidence>
<dbReference type="PROSITE" id="PS51296">
    <property type="entry name" value="RIESKE"/>
    <property type="match status" value="1"/>
</dbReference>
<organism evidence="6 7">
    <name type="scientific">Pseudonocardia aurantiaca</name>
    <dbReference type="NCBI Taxonomy" id="75290"/>
    <lineage>
        <taxon>Bacteria</taxon>
        <taxon>Bacillati</taxon>
        <taxon>Actinomycetota</taxon>
        <taxon>Actinomycetes</taxon>
        <taxon>Pseudonocardiales</taxon>
        <taxon>Pseudonocardiaceae</taxon>
        <taxon>Pseudonocardia</taxon>
    </lineage>
</organism>
<protein>
    <submittedName>
        <fullName evidence="6">Rieske (2Fe-2S) protein</fullName>
    </submittedName>
</protein>
<dbReference type="PANTHER" id="PTHR21496">
    <property type="entry name" value="FERREDOXIN-RELATED"/>
    <property type="match status" value="1"/>
</dbReference>
<evidence type="ECO:0000256" key="3">
    <source>
        <dbReference type="ARBA" id="ARBA00023004"/>
    </source>
</evidence>
<keyword evidence="4" id="KW-0411">Iron-sulfur</keyword>
<keyword evidence="1" id="KW-0001">2Fe-2S</keyword>
<keyword evidence="2" id="KW-0479">Metal-binding</keyword>
<name>A0ABW4FL82_9PSEU</name>
<evidence type="ECO:0000313" key="7">
    <source>
        <dbReference type="Proteomes" id="UP001597145"/>
    </source>
</evidence>
<dbReference type="Pfam" id="PF00355">
    <property type="entry name" value="Rieske"/>
    <property type="match status" value="1"/>
</dbReference>
<dbReference type="RefSeq" id="WP_343983759.1">
    <property type="nucleotide sequence ID" value="NZ_BAAAJG010000016.1"/>
</dbReference>
<dbReference type="SUPFAM" id="SSF50022">
    <property type="entry name" value="ISP domain"/>
    <property type="match status" value="1"/>
</dbReference>
<keyword evidence="7" id="KW-1185">Reference proteome</keyword>
<gene>
    <name evidence="6" type="ORF">ACFSCY_18105</name>
</gene>
<dbReference type="InterPro" id="IPR036922">
    <property type="entry name" value="Rieske_2Fe-2S_sf"/>
</dbReference>
<feature type="domain" description="Rieske" evidence="5">
    <location>
        <begin position="181"/>
        <end position="280"/>
    </location>
</feature>
<evidence type="ECO:0000256" key="2">
    <source>
        <dbReference type="ARBA" id="ARBA00022723"/>
    </source>
</evidence>
<sequence length="291" mass="30611">MWPLEQISRLERAEALDGPAAAIRTRVRKLLSDRRVEDALHGVWLGHPVHPVLVQATLGTLVSASLIDAVGGRRRTSTGLIATGLLLAPPTVATGWTDWSTSNPDQQRVGLVHAATNAVAISCYAGSLVQRARGRSGRLLSLAGAAVSAVGATLGGHLAYHQSLGPNHADRVRDLAPHDWRSLGALTDLPDGTPVRREAGDVPVFVLRRGSEVTALSDSCPHLAAPLSEGEVIGSDGDRRVVCPWHGSEFRLDDGCVVHGPATAAVPRFEARVVDGDVQARIVESAGAPTL</sequence>
<dbReference type="Proteomes" id="UP001597145">
    <property type="component" value="Unassembled WGS sequence"/>
</dbReference>
<accession>A0ABW4FL82</accession>
<reference evidence="7" key="1">
    <citation type="journal article" date="2019" name="Int. J. Syst. Evol. Microbiol.">
        <title>The Global Catalogue of Microorganisms (GCM) 10K type strain sequencing project: providing services to taxonomists for standard genome sequencing and annotation.</title>
        <authorList>
            <consortium name="The Broad Institute Genomics Platform"/>
            <consortium name="The Broad Institute Genome Sequencing Center for Infectious Disease"/>
            <person name="Wu L."/>
            <person name="Ma J."/>
        </authorList>
    </citation>
    <scope>NUCLEOTIDE SEQUENCE [LARGE SCALE GENOMIC DNA]</scope>
    <source>
        <strain evidence="7">JCM 12165</strain>
    </source>
</reference>
<proteinExistence type="predicted"/>
<evidence type="ECO:0000259" key="5">
    <source>
        <dbReference type="PROSITE" id="PS51296"/>
    </source>
</evidence>
<dbReference type="InterPro" id="IPR019251">
    <property type="entry name" value="DUF2231_TM"/>
</dbReference>
<evidence type="ECO:0000313" key="6">
    <source>
        <dbReference type="EMBL" id="MFD1531355.1"/>
    </source>
</evidence>
<dbReference type="EMBL" id="JBHUCP010000011">
    <property type="protein sequence ID" value="MFD1531355.1"/>
    <property type="molecule type" value="Genomic_DNA"/>
</dbReference>
<dbReference type="PANTHER" id="PTHR21496:SF23">
    <property type="entry name" value="3-PHENYLPROPIONATE_CINNAMIC ACID DIOXYGENASE FERREDOXIN SUBUNIT"/>
    <property type="match status" value="1"/>
</dbReference>
<evidence type="ECO:0000256" key="1">
    <source>
        <dbReference type="ARBA" id="ARBA00022714"/>
    </source>
</evidence>
<dbReference type="InterPro" id="IPR017941">
    <property type="entry name" value="Rieske_2Fe-2S"/>
</dbReference>
<dbReference type="CDD" id="cd03467">
    <property type="entry name" value="Rieske"/>
    <property type="match status" value="1"/>
</dbReference>
<comment type="caution">
    <text evidence="6">The sequence shown here is derived from an EMBL/GenBank/DDBJ whole genome shotgun (WGS) entry which is preliminary data.</text>
</comment>
<keyword evidence="3" id="KW-0408">Iron</keyword>
<dbReference type="Gene3D" id="2.102.10.10">
    <property type="entry name" value="Rieske [2Fe-2S] iron-sulphur domain"/>
    <property type="match status" value="1"/>
</dbReference>